<name>A0AAX4KX23_9CREN</name>
<dbReference type="EMBL" id="CP146016">
    <property type="protein sequence ID" value="WWQ59449.1"/>
    <property type="molecule type" value="Genomic_DNA"/>
</dbReference>
<evidence type="ECO:0000313" key="2">
    <source>
        <dbReference type="Proteomes" id="UP001432202"/>
    </source>
</evidence>
<organism evidence="1 2">
    <name type="scientific">Sulfolobus tengchongensis</name>
    <dbReference type="NCBI Taxonomy" id="207809"/>
    <lineage>
        <taxon>Archaea</taxon>
        <taxon>Thermoproteota</taxon>
        <taxon>Thermoprotei</taxon>
        <taxon>Sulfolobales</taxon>
        <taxon>Sulfolobaceae</taxon>
        <taxon>Sulfolobus</taxon>
    </lineage>
</organism>
<evidence type="ECO:0000313" key="1">
    <source>
        <dbReference type="EMBL" id="WWQ59449.1"/>
    </source>
</evidence>
<reference evidence="1 2" key="1">
    <citation type="submission" date="2024-02" db="EMBL/GenBank/DDBJ databases">
        <title>STSV induces naive adaptation in Sulfolobus.</title>
        <authorList>
            <person name="Xiang X."/>
            <person name="Song M."/>
        </authorList>
    </citation>
    <scope>NUCLEOTIDE SEQUENCE [LARGE SCALE GENOMIC DNA]</scope>
    <source>
        <strain evidence="1 2">RT2</strain>
    </source>
</reference>
<protein>
    <recommendedName>
        <fullName evidence="3">CopG family transcriptional regulator</fullName>
    </recommendedName>
</protein>
<accession>A0AAX4KX23</accession>
<sequence>MSQENNENKKKTVTIRGVDEKIYRKLTEIARTSGKTVGEVANQAFRTFLDVTETAKRTASGVIESGKTFIEGFKEGIGNILVISDIDELSINREELMEAGKPIVFRNIKRLNLVGLTNEDIDKYIQEISGVDELIVSPNVNKIKLSQKCRMVKRIIVQNTV</sequence>
<keyword evidence="2" id="KW-1185">Reference proteome</keyword>
<dbReference type="Proteomes" id="UP001432202">
    <property type="component" value="Chromosome"/>
</dbReference>
<evidence type="ECO:0008006" key="3">
    <source>
        <dbReference type="Google" id="ProtNLM"/>
    </source>
</evidence>
<gene>
    <name evidence="1" type="ORF">V6M85_08040</name>
</gene>
<dbReference type="RefSeq" id="WP_338598613.1">
    <property type="nucleotide sequence ID" value="NZ_CP146016.1"/>
</dbReference>
<dbReference type="AlphaFoldDB" id="A0AAX4KX23"/>
<dbReference type="GeneID" id="89336710"/>
<proteinExistence type="predicted"/>